<dbReference type="Proteomes" id="UP001239994">
    <property type="component" value="Unassembled WGS sequence"/>
</dbReference>
<proteinExistence type="predicted"/>
<dbReference type="InterPro" id="IPR036397">
    <property type="entry name" value="RNaseH_sf"/>
</dbReference>
<evidence type="ECO:0000259" key="1">
    <source>
        <dbReference type="PROSITE" id="PS50994"/>
    </source>
</evidence>
<reference evidence="2" key="1">
    <citation type="submission" date="2023-03" db="EMBL/GenBank/DDBJ databases">
        <title>Electrophorus voltai genome.</title>
        <authorList>
            <person name="Bian C."/>
        </authorList>
    </citation>
    <scope>NUCLEOTIDE SEQUENCE</scope>
    <source>
        <strain evidence="2">CB-2022</strain>
        <tissue evidence="2">Muscle</tissue>
    </source>
</reference>
<comment type="caution">
    <text evidence="2">The sequence shown here is derived from an EMBL/GenBank/DDBJ whole genome shotgun (WGS) entry which is preliminary data.</text>
</comment>
<gene>
    <name evidence="2" type="ORF">P4O66_020624</name>
</gene>
<accession>A0AAD9E781</accession>
<dbReference type="AlphaFoldDB" id="A0AAD9E781"/>
<evidence type="ECO:0000313" key="3">
    <source>
        <dbReference type="Proteomes" id="UP001239994"/>
    </source>
</evidence>
<dbReference type="InterPro" id="IPR050951">
    <property type="entry name" value="Retrovirus_Pol_polyprotein"/>
</dbReference>
<name>A0AAD9E781_9TELE</name>
<feature type="domain" description="Integrase catalytic" evidence="1">
    <location>
        <begin position="23"/>
        <end position="182"/>
    </location>
</feature>
<keyword evidence="3" id="KW-1185">Reference proteome</keyword>
<dbReference type="EMBL" id="JAROKS010000004">
    <property type="protein sequence ID" value="KAK1804632.1"/>
    <property type="molecule type" value="Genomic_DNA"/>
</dbReference>
<dbReference type="InterPro" id="IPR012337">
    <property type="entry name" value="RNaseH-like_sf"/>
</dbReference>
<dbReference type="GO" id="GO:0003676">
    <property type="term" value="F:nucleic acid binding"/>
    <property type="evidence" value="ECO:0007669"/>
    <property type="project" value="InterPro"/>
</dbReference>
<protein>
    <recommendedName>
        <fullName evidence="1">Integrase catalytic domain-containing protein</fullName>
    </recommendedName>
</protein>
<dbReference type="Gene3D" id="3.30.420.10">
    <property type="entry name" value="Ribonuclease H-like superfamily/Ribonuclease H"/>
    <property type="match status" value="1"/>
</dbReference>
<dbReference type="PANTHER" id="PTHR37984:SF15">
    <property type="entry name" value="INTEGRASE CATALYTIC DOMAIN-CONTAINING PROTEIN"/>
    <property type="match status" value="1"/>
</dbReference>
<dbReference type="SUPFAM" id="SSF53098">
    <property type="entry name" value="Ribonuclease H-like"/>
    <property type="match status" value="1"/>
</dbReference>
<dbReference type="GO" id="GO:0015074">
    <property type="term" value="P:DNA integration"/>
    <property type="evidence" value="ECO:0007669"/>
    <property type="project" value="InterPro"/>
</dbReference>
<evidence type="ECO:0000313" key="2">
    <source>
        <dbReference type="EMBL" id="KAK1804632.1"/>
    </source>
</evidence>
<dbReference type="InterPro" id="IPR001584">
    <property type="entry name" value="Integrase_cat-core"/>
</dbReference>
<dbReference type="PROSITE" id="PS50994">
    <property type="entry name" value="INTEGRASE"/>
    <property type="match status" value="1"/>
</dbReference>
<dbReference type="PANTHER" id="PTHR37984">
    <property type="entry name" value="PROTEIN CBG26694"/>
    <property type="match status" value="1"/>
</dbReference>
<sequence length="209" mass="23308">MHGPGQVQGPQDKARWSVASTGCPFMPLVSSVTRFYHRAAPSRGNTVILVVIDKFSKADHFVALPKLPSVKKTTKLFLTPVVHLHGLPSDIVSDRGPQFTSRFWGAFCLLFGAEASLSSSFHPQTNSQTERVNQDLECNLRSLASFCPSSCSEHLLWVEFAHNTLWHSSLGMSPFKCQYGYALPMFTDQEANVGVWSAEQTVRRCLFTW</sequence>
<organism evidence="2 3">
    <name type="scientific">Electrophorus voltai</name>
    <dbReference type="NCBI Taxonomy" id="2609070"/>
    <lineage>
        <taxon>Eukaryota</taxon>
        <taxon>Metazoa</taxon>
        <taxon>Chordata</taxon>
        <taxon>Craniata</taxon>
        <taxon>Vertebrata</taxon>
        <taxon>Euteleostomi</taxon>
        <taxon>Actinopterygii</taxon>
        <taxon>Neopterygii</taxon>
        <taxon>Teleostei</taxon>
        <taxon>Ostariophysi</taxon>
        <taxon>Gymnotiformes</taxon>
        <taxon>Gymnotoidei</taxon>
        <taxon>Gymnotidae</taxon>
        <taxon>Electrophorus</taxon>
    </lineage>
</organism>